<dbReference type="EMBL" id="CP014135">
    <property type="protein sequence ID" value="AMB84594.1"/>
    <property type="molecule type" value="Genomic_DNA"/>
</dbReference>
<feature type="compositionally biased region" description="Basic and acidic residues" evidence="1">
    <location>
        <begin position="33"/>
        <end position="42"/>
    </location>
</feature>
<dbReference type="AlphaFoldDB" id="A0A0X1SXJ9"/>
<protein>
    <submittedName>
        <fullName evidence="2">Uncharacterized protein</fullName>
    </submittedName>
</protein>
<gene>
    <name evidence="2" type="ORF">AWM79_04410</name>
</gene>
<evidence type="ECO:0000313" key="3">
    <source>
        <dbReference type="Proteomes" id="UP000063229"/>
    </source>
</evidence>
<feature type="non-terminal residue" evidence="2">
    <location>
        <position position="849"/>
    </location>
</feature>
<organism evidence="2 3">
    <name type="scientific">Pseudomonas agarici</name>
    <dbReference type="NCBI Taxonomy" id="46677"/>
    <lineage>
        <taxon>Bacteria</taxon>
        <taxon>Pseudomonadati</taxon>
        <taxon>Pseudomonadota</taxon>
        <taxon>Gammaproteobacteria</taxon>
        <taxon>Pseudomonadales</taxon>
        <taxon>Pseudomonadaceae</taxon>
        <taxon>Pseudomonas</taxon>
    </lineage>
</organism>
<feature type="region of interest" description="Disordered" evidence="1">
    <location>
        <begin position="1"/>
        <end position="42"/>
    </location>
</feature>
<dbReference type="KEGG" id="pagb:AWM79_04410"/>
<dbReference type="Proteomes" id="UP000063229">
    <property type="component" value="Chromosome"/>
</dbReference>
<evidence type="ECO:0000256" key="1">
    <source>
        <dbReference type="SAM" id="MobiDB-lite"/>
    </source>
</evidence>
<reference evidence="3" key="1">
    <citation type="submission" date="2016-01" db="EMBL/GenBank/DDBJ databases">
        <authorList>
            <person name="Storey N.H."/>
            <person name="Neuman B.W."/>
        </authorList>
    </citation>
    <scope>NUCLEOTIDE SEQUENCE [LARGE SCALE GENOMIC DNA]</scope>
    <source>
        <strain evidence="3">NCPPB 2472</strain>
    </source>
</reference>
<feature type="compositionally biased region" description="Polar residues" evidence="1">
    <location>
        <begin position="1"/>
        <end position="27"/>
    </location>
</feature>
<proteinExistence type="predicted"/>
<keyword evidence="3" id="KW-1185">Reference proteome</keyword>
<dbReference type="RefSeq" id="WP_060782233.1">
    <property type="nucleotide sequence ID" value="NZ_CP014135.1"/>
</dbReference>
<accession>A0A0X1SXJ9</accession>
<dbReference type="STRING" id="46677.AWM79_04410"/>
<sequence>MNEDPSLSVSPTSQGIDSLSLNPSSAPRQPDFSFERDPTPERRPFSDLVIEVYGQRPVIGADIGVNKAALDTYYLDGLLCYLHPYLSQAEGDFVELFCGNADDPVAFTSVSQDEVDKEAKIPLFIPRARLPDGVIQPVFFRLTRYTGGNSEETLHKSLLVDTIPPAGPYDPIPSTPWHEELAPPEPPPFVIDFGVDKDTAEHGVPITIKPYPLDDSTPYSWRMAEYDKIRLFIGGVLVTPVHTVTWDEANNQLPLTITIYYETWLKVGDGQKVLEYEVIDQCGNYSVKWSPQVVLKVNIGNDSRPRLAYAYIEESAEFGAEFDTVDYDLIGEDDDATLVITTIHQGYLNGDAVHVVLEGRTAQGAIIRETIDYSLNDADTRRNIELPLRNEILRELVGGTAVLSYERIRAGSEPQPSEVTRLVIIGSTLSRLARPLLLEAVGDFLDPASPVATVEISPYLGQQSSDRVDLYLLGTRANGDLEFWHFFKMAGSSNAPVLFYLQHDLDLDIAGLNGGKLELHYLITNAEGERESFHTLLSVGEAAATLPAPNVPEAPGGVLDPEASIRGATVVVPRAANLEEGDLLSVYWQGSKPGGSFIHHKFEVTSAWLNSDIPFPIEREYVDANKGGSVKAFYIVERGREPVRYSHVYPIRVGANLVLEKPEVLETTEPGGNQLNPINAQTAVTVRVRYEGMSNSDNIQPYWKGVAGIGSPAIGSKPGNATLGYVDFTLSGATAVGTNIGKMVEVSYEVTQAGATQPSDELNLWVQEIPQTSLPMPKFYADNVEVTGDTLDVSKTIKMRLLSWPLIAAGQKVWLRLEGLNANNAPHNHTLWEAATVSSTWVSDGHAEI</sequence>
<evidence type="ECO:0000313" key="2">
    <source>
        <dbReference type="EMBL" id="AMB84594.1"/>
    </source>
</evidence>
<name>A0A0X1SXJ9_PSEAA</name>